<reference evidence="2" key="1">
    <citation type="submission" date="2021-01" db="EMBL/GenBank/DDBJ databases">
        <title>Adiantum capillus-veneris genome.</title>
        <authorList>
            <person name="Fang Y."/>
            <person name="Liao Q."/>
        </authorList>
    </citation>
    <scope>NUCLEOTIDE SEQUENCE</scope>
    <source>
        <strain evidence="2">H3</strain>
        <tissue evidence="2">Leaf</tissue>
    </source>
</reference>
<proteinExistence type="inferred from homology"/>
<dbReference type="Proteomes" id="UP000886520">
    <property type="component" value="Chromosome 1"/>
</dbReference>
<dbReference type="InterPro" id="IPR003226">
    <property type="entry name" value="MYG1_exonuclease"/>
</dbReference>
<gene>
    <name evidence="2" type="ORF">GOP47_0000226</name>
</gene>
<organism evidence="2 3">
    <name type="scientific">Adiantum capillus-veneris</name>
    <name type="common">Maidenhair fern</name>
    <dbReference type="NCBI Taxonomy" id="13818"/>
    <lineage>
        <taxon>Eukaryota</taxon>
        <taxon>Viridiplantae</taxon>
        <taxon>Streptophyta</taxon>
        <taxon>Embryophyta</taxon>
        <taxon>Tracheophyta</taxon>
        <taxon>Polypodiopsida</taxon>
        <taxon>Polypodiidae</taxon>
        <taxon>Polypodiales</taxon>
        <taxon>Pteridineae</taxon>
        <taxon>Pteridaceae</taxon>
        <taxon>Vittarioideae</taxon>
        <taxon>Adiantum</taxon>
    </lineage>
</organism>
<evidence type="ECO:0008006" key="4">
    <source>
        <dbReference type="Google" id="ProtNLM"/>
    </source>
</evidence>
<comment type="similarity">
    <text evidence="1">Belongs to the MYG1 family.</text>
</comment>
<evidence type="ECO:0000313" key="3">
    <source>
        <dbReference type="Proteomes" id="UP000886520"/>
    </source>
</evidence>
<accession>A0A9D4VER5</accession>
<comment type="caution">
    <text evidence="2">The sequence shown here is derived from an EMBL/GenBank/DDBJ whole genome shotgun (WGS) entry which is preliminary data.</text>
</comment>
<dbReference type="GO" id="GO:0005634">
    <property type="term" value="C:nucleus"/>
    <property type="evidence" value="ECO:0007669"/>
    <property type="project" value="TreeGrafter"/>
</dbReference>
<dbReference type="OrthoDB" id="10265310at2759"/>
<dbReference type="GO" id="GO:0005737">
    <property type="term" value="C:cytoplasm"/>
    <property type="evidence" value="ECO:0007669"/>
    <property type="project" value="TreeGrafter"/>
</dbReference>
<dbReference type="Pfam" id="PF03690">
    <property type="entry name" value="MYG1_exonuc"/>
    <property type="match status" value="1"/>
</dbReference>
<evidence type="ECO:0000313" key="2">
    <source>
        <dbReference type="EMBL" id="KAI5084057.1"/>
    </source>
</evidence>
<evidence type="ECO:0000256" key="1">
    <source>
        <dbReference type="ARBA" id="ARBA00010105"/>
    </source>
</evidence>
<sequence length="368" mass="41401">MWVRIASRGAFTAHQTLHCLRPPSFSPAVVARFVAFSSSSAMAMTKKVGTHNGTFHCDEALGCYIIRLTDKFAGAEIVRSRDQSVLDNMDAVLDVGGVFDLEKDRFDHHQRGFDQTFGRGFVTKLSSAGLVYKYYGPEIIAKELSLHVKHPDVDRVYIALYKSFVEAIDAIDNGINQYDVTDPPKYVDNTNLSARVAKLNPDWIEEQSTQKENAAFMQAMELTGKEFSEALRYQARSWLPARTVVANCLASRFEVDKTGEIMVLKEFCPWKLHLFEIEEELKLEPSIKYALYEDERSKQWRVQAVAVGPGRFESRKALPLPWRGLRDDELSKQTGISGCVFVHMSGFIGGNKTFDGALAMARKALELP</sequence>
<name>A0A9D4VER5_ADICA</name>
<dbReference type="PANTHER" id="PTHR11215">
    <property type="entry name" value="METAL DEPENDENT HYDROLASE - RELATED"/>
    <property type="match status" value="1"/>
</dbReference>
<protein>
    <recommendedName>
        <fullName evidence="4">Metal-dependent protein hydrolase</fullName>
    </recommendedName>
</protein>
<dbReference type="EMBL" id="JABFUD020000001">
    <property type="protein sequence ID" value="KAI5084057.1"/>
    <property type="molecule type" value="Genomic_DNA"/>
</dbReference>
<dbReference type="AlphaFoldDB" id="A0A9D4VER5"/>
<dbReference type="PANTHER" id="PTHR11215:SF1">
    <property type="entry name" value="MYG1 EXONUCLEASE"/>
    <property type="match status" value="1"/>
</dbReference>
<keyword evidence="3" id="KW-1185">Reference proteome</keyword>